<dbReference type="Gene3D" id="3.20.20.80">
    <property type="entry name" value="Glycosidases"/>
    <property type="match status" value="1"/>
</dbReference>
<evidence type="ECO:0000313" key="7">
    <source>
        <dbReference type="WBParaSite" id="ACRNAN_Path_1240.g4842.t1"/>
    </source>
</evidence>
<evidence type="ECO:0000256" key="4">
    <source>
        <dbReference type="RuleBase" id="RU361153"/>
    </source>
</evidence>
<dbReference type="GO" id="GO:0000272">
    <property type="term" value="P:polysaccharide catabolic process"/>
    <property type="evidence" value="ECO:0007669"/>
    <property type="project" value="InterPro"/>
</dbReference>
<comment type="similarity">
    <text evidence="1 4">Belongs to the glycosyl hydrolase 5 (cellulase A) family.</text>
</comment>
<evidence type="ECO:0000256" key="3">
    <source>
        <dbReference type="ARBA" id="ARBA00023295"/>
    </source>
</evidence>
<dbReference type="GO" id="GO:0004553">
    <property type="term" value="F:hydrolase activity, hydrolyzing O-glycosyl compounds"/>
    <property type="evidence" value="ECO:0007669"/>
    <property type="project" value="InterPro"/>
</dbReference>
<proteinExistence type="inferred from homology"/>
<evidence type="ECO:0000256" key="1">
    <source>
        <dbReference type="ARBA" id="ARBA00005641"/>
    </source>
</evidence>
<evidence type="ECO:0000313" key="6">
    <source>
        <dbReference type="Proteomes" id="UP000887540"/>
    </source>
</evidence>
<reference evidence="7" key="1">
    <citation type="submission" date="2022-11" db="UniProtKB">
        <authorList>
            <consortium name="WormBaseParasite"/>
        </authorList>
    </citation>
    <scope>IDENTIFICATION</scope>
</reference>
<keyword evidence="6" id="KW-1185">Reference proteome</keyword>
<protein>
    <submittedName>
        <fullName evidence="7">Glycoside hydrolase family 5 domain-containing protein</fullName>
    </submittedName>
</protein>
<evidence type="ECO:0000256" key="2">
    <source>
        <dbReference type="ARBA" id="ARBA00022801"/>
    </source>
</evidence>
<feature type="domain" description="Glycoside hydrolase family 5" evidence="5">
    <location>
        <begin position="21"/>
        <end position="233"/>
    </location>
</feature>
<dbReference type="WBParaSite" id="ACRNAN_Path_1240.g4842.t1">
    <property type="protein sequence ID" value="ACRNAN_Path_1240.g4842.t1"/>
    <property type="gene ID" value="ACRNAN_Path_1240.g4842"/>
</dbReference>
<sequence>MWQSDTFNATRIDEELSWAQDLGMTTMRVFLHDLAYSEDPSGFKSRVETFLEISARHSIKILIVIFDSCWNPELKAGKQKDPRPGVHNSRWVQSPGSKALLNSSEYSRLETYVKDIVNTFSNDSRILGWDLWNEPDNTDMGIYVDPFNKTQFVLNLLPKVFQWARSVQPKQPLTSGLWKKGYSQEGGQFDEMEEIQMNNSDIITFHSYDPPDSFTQYINFLKKFNRPILCTEYMARPLGSQFETIMPIGRDYNVGLINWGFVNGKTQTHFPWDSWFLPYIDQQPEIWFHDILRTNGTPYKEEEVEMIKRIVGVKAYTADENQAN</sequence>
<keyword evidence="2 4" id="KW-0378">Hydrolase</keyword>
<dbReference type="InterPro" id="IPR017853">
    <property type="entry name" value="GH"/>
</dbReference>
<dbReference type="Proteomes" id="UP000887540">
    <property type="component" value="Unplaced"/>
</dbReference>
<organism evidence="6 7">
    <name type="scientific">Acrobeloides nanus</name>
    <dbReference type="NCBI Taxonomy" id="290746"/>
    <lineage>
        <taxon>Eukaryota</taxon>
        <taxon>Metazoa</taxon>
        <taxon>Ecdysozoa</taxon>
        <taxon>Nematoda</taxon>
        <taxon>Chromadorea</taxon>
        <taxon>Rhabditida</taxon>
        <taxon>Tylenchina</taxon>
        <taxon>Cephalobomorpha</taxon>
        <taxon>Cephaloboidea</taxon>
        <taxon>Cephalobidae</taxon>
        <taxon>Acrobeloides</taxon>
    </lineage>
</organism>
<dbReference type="InterPro" id="IPR001547">
    <property type="entry name" value="Glyco_hydro_5"/>
</dbReference>
<keyword evidence="3 4" id="KW-0326">Glycosidase</keyword>
<dbReference type="Pfam" id="PF00150">
    <property type="entry name" value="Cellulase"/>
    <property type="match status" value="1"/>
</dbReference>
<dbReference type="AlphaFoldDB" id="A0A914BXR4"/>
<name>A0A914BXR4_9BILA</name>
<evidence type="ECO:0000259" key="5">
    <source>
        <dbReference type="Pfam" id="PF00150"/>
    </source>
</evidence>
<accession>A0A914BXR4</accession>
<dbReference type="SUPFAM" id="SSF51445">
    <property type="entry name" value="(Trans)glycosidases"/>
    <property type="match status" value="1"/>
</dbReference>